<dbReference type="InterPro" id="IPR050900">
    <property type="entry name" value="Transposase_IS3/IS150/IS904"/>
</dbReference>
<keyword evidence="3" id="KW-1185">Reference proteome</keyword>
<evidence type="ECO:0000313" key="2">
    <source>
        <dbReference type="EMBL" id="QEN09630.1"/>
    </source>
</evidence>
<sequence>MKEMGLRCKIQKQFVVTTDSDHKEWIPDNILNRHFNPEMPNVAVVGDITYIKVASKWMYLSVFIDLYSCKVVGWDLNKSLSADSTCNAFKKYLYRNNNPKGMLVHSDRGIQYASEQFRSLLESVDAVQSMSRKGNCWDNAVAESFFHTLKTRLIYHRKYRTMEELNKDLYWYIEIYYNRIRKHSANNWLTPDEKESKYYETGNVA</sequence>
<gene>
    <name evidence="2" type="ORF">EXM22_17170</name>
</gene>
<dbReference type="GO" id="GO:0003676">
    <property type="term" value="F:nucleic acid binding"/>
    <property type="evidence" value="ECO:0007669"/>
    <property type="project" value="InterPro"/>
</dbReference>
<dbReference type="PANTHER" id="PTHR46889">
    <property type="entry name" value="TRANSPOSASE INSF FOR INSERTION SEQUENCE IS3B-RELATED"/>
    <property type="match status" value="1"/>
</dbReference>
<dbReference type="InterPro" id="IPR001584">
    <property type="entry name" value="Integrase_cat-core"/>
</dbReference>
<dbReference type="NCBIfam" id="NF033516">
    <property type="entry name" value="transpos_IS3"/>
    <property type="match status" value="1"/>
</dbReference>
<proteinExistence type="predicted"/>
<name>A0A5C1QRM5_9SPIO</name>
<dbReference type="AlphaFoldDB" id="A0A5C1QRM5"/>
<dbReference type="EMBL" id="CP036150">
    <property type="protein sequence ID" value="QEN09630.1"/>
    <property type="molecule type" value="Genomic_DNA"/>
</dbReference>
<evidence type="ECO:0000313" key="3">
    <source>
        <dbReference type="Proteomes" id="UP000324209"/>
    </source>
</evidence>
<dbReference type="InterPro" id="IPR036397">
    <property type="entry name" value="RNaseH_sf"/>
</dbReference>
<feature type="domain" description="Integrase catalytic" evidence="1">
    <location>
        <begin position="36"/>
        <end position="199"/>
    </location>
</feature>
<dbReference type="Gene3D" id="3.30.420.10">
    <property type="entry name" value="Ribonuclease H-like superfamily/Ribonuclease H"/>
    <property type="match status" value="1"/>
</dbReference>
<dbReference type="GO" id="GO:0015074">
    <property type="term" value="P:DNA integration"/>
    <property type="evidence" value="ECO:0007669"/>
    <property type="project" value="InterPro"/>
</dbReference>
<reference evidence="2 3" key="1">
    <citation type="submission" date="2019-02" db="EMBL/GenBank/DDBJ databases">
        <title>Complete Genome Sequence and Methylome Analysis of free living Spirochaetas.</title>
        <authorList>
            <person name="Fomenkov A."/>
            <person name="Dubinina G."/>
            <person name="Leshcheva N."/>
            <person name="Mikheeva N."/>
            <person name="Grabovich M."/>
            <person name="Vincze T."/>
            <person name="Roberts R.J."/>
        </authorList>
    </citation>
    <scope>NUCLEOTIDE SEQUENCE [LARGE SCALE GENOMIC DNA]</scope>
    <source>
        <strain evidence="2 3">K2</strain>
    </source>
</reference>
<dbReference type="Pfam" id="PF13333">
    <property type="entry name" value="rve_2"/>
    <property type="match status" value="1"/>
</dbReference>
<dbReference type="PROSITE" id="PS50994">
    <property type="entry name" value="INTEGRASE"/>
    <property type="match status" value="1"/>
</dbReference>
<organism evidence="2 3">
    <name type="scientific">Oceanispirochaeta crateris</name>
    <dbReference type="NCBI Taxonomy" id="2518645"/>
    <lineage>
        <taxon>Bacteria</taxon>
        <taxon>Pseudomonadati</taxon>
        <taxon>Spirochaetota</taxon>
        <taxon>Spirochaetia</taxon>
        <taxon>Spirochaetales</taxon>
        <taxon>Spirochaetaceae</taxon>
        <taxon>Oceanispirochaeta</taxon>
    </lineage>
</organism>
<dbReference type="PANTHER" id="PTHR46889:SF4">
    <property type="entry name" value="TRANSPOSASE INSO FOR INSERTION SEQUENCE ELEMENT IS911B-RELATED"/>
    <property type="match status" value="1"/>
</dbReference>
<dbReference type="KEGG" id="ock:EXM22_17170"/>
<protein>
    <submittedName>
        <fullName evidence="2">IS3 family transposase</fullName>
    </submittedName>
</protein>
<dbReference type="InterPro" id="IPR012337">
    <property type="entry name" value="RNaseH-like_sf"/>
</dbReference>
<dbReference type="SUPFAM" id="SSF53098">
    <property type="entry name" value="Ribonuclease H-like"/>
    <property type="match status" value="1"/>
</dbReference>
<dbReference type="InterPro" id="IPR048020">
    <property type="entry name" value="Transpos_IS3"/>
</dbReference>
<evidence type="ECO:0000259" key="1">
    <source>
        <dbReference type="PROSITE" id="PS50994"/>
    </source>
</evidence>
<accession>A0A5C1QRM5</accession>
<dbReference type="Pfam" id="PF00665">
    <property type="entry name" value="rve"/>
    <property type="match status" value="1"/>
</dbReference>
<dbReference type="Proteomes" id="UP000324209">
    <property type="component" value="Chromosome"/>
</dbReference>
<dbReference type="OrthoDB" id="356380at2"/>